<proteinExistence type="predicted"/>
<keyword evidence="4" id="KW-1185">Reference proteome</keyword>
<dbReference type="Gene3D" id="3.90.1170.50">
    <property type="entry name" value="Aldehyde oxidase/xanthine dehydrogenase, a/b hammerhead"/>
    <property type="match status" value="1"/>
</dbReference>
<evidence type="ECO:0000259" key="2">
    <source>
        <dbReference type="SMART" id="SM01008"/>
    </source>
</evidence>
<dbReference type="PANTHER" id="PTHR11908">
    <property type="entry name" value="XANTHINE DEHYDROGENASE"/>
    <property type="match status" value="1"/>
</dbReference>
<evidence type="ECO:0000313" key="3">
    <source>
        <dbReference type="EMBL" id="WMX44381.1"/>
    </source>
</evidence>
<evidence type="ECO:0000313" key="4">
    <source>
        <dbReference type="Proteomes" id="UP001250858"/>
    </source>
</evidence>
<dbReference type="Pfam" id="PF01315">
    <property type="entry name" value="Ald_Xan_dh_C"/>
    <property type="match status" value="1"/>
</dbReference>
<dbReference type="RefSeq" id="WP_128984235.1">
    <property type="nucleotide sequence ID" value="NZ_CP133762.1"/>
</dbReference>
<dbReference type="SUPFAM" id="SSF54665">
    <property type="entry name" value="CO dehydrogenase molybdoprotein N-domain-like"/>
    <property type="match status" value="1"/>
</dbReference>
<evidence type="ECO:0000256" key="1">
    <source>
        <dbReference type="SAM" id="MobiDB-lite"/>
    </source>
</evidence>
<protein>
    <submittedName>
        <fullName evidence="3">Molybdopterin-dependent oxidoreductase</fullName>
    </submittedName>
</protein>
<reference evidence="3 4" key="1">
    <citation type="submission" date="2023-09" db="EMBL/GenBank/DDBJ databases">
        <title>Complete genome of Streptomyces roseicoloratus T14.</title>
        <authorList>
            <person name="Bashizi T."/>
            <person name="Kim M.-J."/>
            <person name="Lee G."/>
            <person name="Tagele S.B."/>
            <person name="Shin J.-H."/>
        </authorList>
    </citation>
    <scope>NUCLEOTIDE SEQUENCE [LARGE SCALE GENOMIC DNA]</scope>
    <source>
        <strain evidence="3 4">T14</strain>
    </source>
</reference>
<dbReference type="SUPFAM" id="SSF56003">
    <property type="entry name" value="Molybdenum cofactor-binding domain"/>
    <property type="match status" value="1"/>
</dbReference>
<sequence>MAQHTRAVPAGTPTDVTQKHTEGGVGASTLRPDGTLKVTGEFAYSSDMWHEEMLWGQALRSTVAHAEIVSIDTSEALAVSGVYAVLTADDLPAAKNYGLEFRDTPVLAYGKVRHHGEPVALVAADHPETARRAAAKIKVEYRELPLITDEASATAPDAVLVHEGRTDRHASHVPHPNIVHRQPIIRGNADEAAKRADVIVRGEYTFGMQDQAFLGPESGLAVPAEDGGIDLYVATQWLHADREQIAPCLGLPEDKVRMTMAGIGGAFGGREDISMQIMASVLALRTGKPVKMVYNRYESFFGHVHRHPAKLYYEHGATKDGKITHMKCKIVLDGGAYASSTVSVVGNASSLSVGPYVIDDVDIEAIGLYTNNPPCGAMRGFGAVQACFAYEAQMDKLAAKLGMDPVEFRQINAMEQGTLMPTGQVVDSPAPVAELLRRVKARPMPPERQWETAGEGADVRALPGGLSNTTHGEGVVRGVGYAVGIKNVGFSEGFDDYSTARIRMEVINGEAVATVHTAAAEVGQGGVTIHAQIARTELGVTQVTIHPADTHVGSAGSTSAGRQTYMTGGAIKNSCELVREKVLEIGRRKFGSYHPAWATAELLLQDGKVVTDGGEVLASIADVLEDEAVEIEEQWRHRPTEAFDLVTGQGNGHVQYAFAAHRAVVEVDTELGLVKVIELACAQDVGKAVNPLSVIGQIQGGTTQGLGVAVMEEIIVDPKTAKVRNPSFTDYLIPTILDTPTIPVDYLELADPNAPYGVRGIGEAPTLSSTPAVLAAIRNATGLELTKTPVRPEHLTGTL</sequence>
<accession>A0ABY9RQB7</accession>
<dbReference type="InterPro" id="IPR000674">
    <property type="entry name" value="Ald_Oxase/Xan_DH_a/b"/>
</dbReference>
<gene>
    <name evidence="3" type="ORF">RGF97_05250</name>
</gene>
<dbReference type="SMART" id="SM01008">
    <property type="entry name" value="Ald_Xan_dh_C"/>
    <property type="match status" value="1"/>
</dbReference>
<dbReference type="Pfam" id="PF20256">
    <property type="entry name" value="MoCoBD_2"/>
    <property type="match status" value="1"/>
</dbReference>
<dbReference type="Pfam" id="PF02738">
    <property type="entry name" value="MoCoBD_1"/>
    <property type="match status" value="1"/>
</dbReference>
<dbReference type="InterPro" id="IPR008274">
    <property type="entry name" value="AldOxase/xan_DH_MoCoBD1"/>
</dbReference>
<dbReference type="EMBL" id="CP133762">
    <property type="protein sequence ID" value="WMX44381.1"/>
    <property type="molecule type" value="Genomic_DNA"/>
</dbReference>
<name>A0ABY9RQB7_9ACTN</name>
<dbReference type="InterPro" id="IPR036856">
    <property type="entry name" value="Ald_Oxase/Xan_DH_a/b_sf"/>
</dbReference>
<dbReference type="Gene3D" id="3.30.365.10">
    <property type="entry name" value="Aldehyde oxidase/xanthine dehydrogenase, molybdopterin binding domain"/>
    <property type="match status" value="4"/>
</dbReference>
<feature type="domain" description="Aldehyde oxidase/xanthine dehydrogenase a/b hammerhead" evidence="2">
    <location>
        <begin position="39"/>
        <end position="145"/>
    </location>
</feature>
<feature type="region of interest" description="Disordered" evidence="1">
    <location>
        <begin position="1"/>
        <end position="32"/>
    </location>
</feature>
<dbReference type="InterPro" id="IPR016208">
    <property type="entry name" value="Ald_Oxase/xanthine_DH-like"/>
</dbReference>
<dbReference type="Proteomes" id="UP001250858">
    <property type="component" value="Chromosome"/>
</dbReference>
<organism evidence="3 4">
    <name type="scientific">Streptomyces roseicoloratus</name>
    <dbReference type="NCBI Taxonomy" id="2508722"/>
    <lineage>
        <taxon>Bacteria</taxon>
        <taxon>Bacillati</taxon>
        <taxon>Actinomycetota</taxon>
        <taxon>Actinomycetes</taxon>
        <taxon>Kitasatosporales</taxon>
        <taxon>Streptomycetaceae</taxon>
        <taxon>Streptomyces</taxon>
    </lineage>
</organism>
<dbReference type="InterPro" id="IPR037165">
    <property type="entry name" value="AldOxase/xan_DH_Mopterin-bd_sf"/>
</dbReference>
<dbReference type="InterPro" id="IPR046867">
    <property type="entry name" value="AldOxase/xan_DH_MoCoBD2"/>
</dbReference>
<dbReference type="PANTHER" id="PTHR11908:SF157">
    <property type="entry name" value="XANTHINE DEHYDROGENASE SUBUNIT D-RELATED"/>
    <property type="match status" value="1"/>
</dbReference>